<dbReference type="GO" id="GO:0006032">
    <property type="term" value="P:chitin catabolic process"/>
    <property type="evidence" value="ECO:0000318"/>
    <property type="project" value="GO_Central"/>
</dbReference>
<dbReference type="PANTHER" id="PTHR11177:SF144">
    <property type="entry name" value="CHITINASE 5"/>
    <property type="match status" value="1"/>
</dbReference>
<reference evidence="2 4" key="1">
    <citation type="submission" date="2008-03" db="EMBL/GenBank/DDBJ databases">
        <title>Annotation of Ixodes scapularis.</title>
        <authorList>
            <consortium name="Ixodes scapularis Genome Project Consortium"/>
            <person name="Caler E."/>
            <person name="Hannick L.I."/>
            <person name="Bidwell S."/>
            <person name="Joardar V."/>
            <person name="Thiagarajan M."/>
            <person name="Amedeo P."/>
            <person name="Galinsky K.J."/>
            <person name="Schobel S."/>
            <person name="Inman J."/>
            <person name="Hostetler J."/>
            <person name="Miller J."/>
            <person name="Hammond M."/>
            <person name="Megy K."/>
            <person name="Lawson D."/>
            <person name="Kodira C."/>
            <person name="Sutton G."/>
            <person name="Meyer J."/>
            <person name="Hill C.A."/>
            <person name="Birren B."/>
            <person name="Nene V."/>
            <person name="Collins F."/>
            <person name="Alarcon-Chaidez F."/>
            <person name="Wikel S."/>
            <person name="Strausberg R."/>
        </authorList>
    </citation>
    <scope>NUCLEOTIDE SEQUENCE [LARGE SCALE GENOMIC DNA]</scope>
    <source>
        <strain evidence="4">Wikel</strain>
        <strain evidence="2">Wikel colony</strain>
    </source>
</reference>
<feature type="non-terminal residue" evidence="2">
    <location>
        <position position="339"/>
    </location>
</feature>
<dbReference type="VEuPathDB" id="VectorBase:ISCI008043"/>
<dbReference type="EMBL" id="ABJB010035152">
    <property type="status" value="NOT_ANNOTATED_CDS"/>
    <property type="molecule type" value="Genomic_DNA"/>
</dbReference>
<dbReference type="VEuPathDB" id="VectorBase:ISCP_005932"/>
<dbReference type="FunFam" id="3.10.50.10:FF:000008">
    <property type="entry name" value="Chitinase 11"/>
    <property type="match status" value="1"/>
</dbReference>
<dbReference type="EC" id="3.2.1.14" evidence="2"/>
<dbReference type="Gene3D" id="3.10.50.10">
    <property type="match status" value="1"/>
</dbReference>
<dbReference type="SMART" id="SM00636">
    <property type="entry name" value="Glyco_18"/>
    <property type="match status" value="1"/>
</dbReference>
<sequence>YCSHLVYGFVSPADLSNSTSKSAAAGSVAEAKRRLRQMVTLKKHSPELKVLVALGGPKVDSKSFSDELITEGRREHFSQRVAHWLKTLELDGLLVQWMFPGQGNGRPSDRQNLPRLMAQLRQAENSAWQLLIYMPHDDSAVDRGYEVRAISRSVDYVVMGTHGYTEPGQTEVTSPLFNRPPSPGRSAANSVHELVALLVDRGTPRYKLLVGVSATGVSYSLARGDTSLGFTSTLRRAGPGPFTQTPGKLAYFEICYNVYRNSWARVFDAPTSCPYAYHGLEWVTYDDSDSLRAKVAFLRNQSLGGAALLDVAADDYMGMCGPRNVLARTLHSALRNYVA</sequence>
<dbReference type="Pfam" id="PF00704">
    <property type="entry name" value="Glyco_hydro_18"/>
    <property type="match status" value="1"/>
</dbReference>
<dbReference type="EMBL" id="DS784936">
    <property type="protein sequence ID" value="EEC09847.1"/>
    <property type="molecule type" value="Genomic_DNA"/>
</dbReference>
<dbReference type="GO" id="GO:0008843">
    <property type="term" value="F:endochitinase activity"/>
    <property type="evidence" value="ECO:0007669"/>
    <property type="project" value="UniProtKB-EC"/>
</dbReference>
<feature type="domain" description="GH18" evidence="1">
    <location>
        <begin position="1"/>
        <end position="337"/>
    </location>
</feature>
<accession>B7PTC5</accession>
<dbReference type="GO" id="GO:0005576">
    <property type="term" value="C:extracellular region"/>
    <property type="evidence" value="ECO:0000318"/>
    <property type="project" value="GO_Central"/>
</dbReference>
<dbReference type="AlphaFoldDB" id="B7PTC5"/>
<dbReference type="GO" id="GO:0004568">
    <property type="term" value="F:chitinase activity"/>
    <property type="evidence" value="ECO:0000318"/>
    <property type="project" value="GO_Central"/>
</dbReference>
<dbReference type="VEuPathDB" id="VectorBase:ISCW008043"/>
<protein>
    <submittedName>
        <fullName evidence="2 3">Chitinase, putative</fullName>
        <ecNumber evidence="2">3.2.1.14</ecNumber>
    </submittedName>
</protein>
<evidence type="ECO:0000313" key="4">
    <source>
        <dbReference type="Proteomes" id="UP000001555"/>
    </source>
</evidence>
<dbReference type="InterPro" id="IPR001223">
    <property type="entry name" value="Glyco_hydro18_cat"/>
</dbReference>
<evidence type="ECO:0000313" key="3">
    <source>
        <dbReference type="EnsemblMetazoa" id="ISCW008043-PA"/>
    </source>
</evidence>
<dbReference type="PANTHER" id="PTHR11177">
    <property type="entry name" value="CHITINASE"/>
    <property type="match status" value="1"/>
</dbReference>
<evidence type="ECO:0000259" key="1">
    <source>
        <dbReference type="PROSITE" id="PS51910"/>
    </source>
</evidence>
<dbReference type="InterPro" id="IPR029070">
    <property type="entry name" value="Chitinase_insertion_sf"/>
</dbReference>
<dbReference type="GO" id="GO:0008061">
    <property type="term" value="F:chitin binding"/>
    <property type="evidence" value="ECO:0007669"/>
    <property type="project" value="InterPro"/>
</dbReference>
<dbReference type="EnsemblMetazoa" id="ISCW008043-RA">
    <property type="protein sequence ID" value="ISCW008043-PA"/>
    <property type="gene ID" value="ISCW008043"/>
</dbReference>
<dbReference type="InterPro" id="IPR011583">
    <property type="entry name" value="Chitinase_II/V-like_cat"/>
</dbReference>
<dbReference type="InterPro" id="IPR017853">
    <property type="entry name" value="GH"/>
</dbReference>
<name>B7PTC5_IXOSC</name>
<gene>
    <name evidence="2" type="ORF">IscW_ISCW008043</name>
</gene>
<keyword evidence="2" id="KW-0326">Glycosidase</keyword>
<dbReference type="OrthoDB" id="73875at2759"/>
<dbReference type="Gene3D" id="3.20.20.80">
    <property type="entry name" value="Glycosidases"/>
    <property type="match status" value="1"/>
</dbReference>
<keyword evidence="2" id="KW-0378">Hydrolase</keyword>
<dbReference type="Proteomes" id="UP000001555">
    <property type="component" value="Unassembled WGS sequence"/>
</dbReference>
<feature type="non-terminal residue" evidence="2">
    <location>
        <position position="1"/>
    </location>
</feature>
<dbReference type="GO" id="GO:0005975">
    <property type="term" value="P:carbohydrate metabolic process"/>
    <property type="evidence" value="ECO:0007669"/>
    <property type="project" value="InterPro"/>
</dbReference>
<dbReference type="EMBL" id="ABJB010002035">
    <property type="status" value="NOT_ANNOTATED_CDS"/>
    <property type="molecule type" value="Genomic_DNA"/>
</dbReference>
<dbReference type="SUPFAM" id="SSF51445">
    <property type="entry name" value="(Trans)glycosidases"/>
    <property type="match status" value="1"/>
</dbReference>
<dbReference type="SUPFAM" id="SSF54556">
    <property type="entry name" value="Chitinase insertion domain"/>
    <property type="match status" value="1"/>
</dbReference>
<keyword evidence="4" id="KW-1185">Reference proteome</keyword>
<dbReference type="PaxDb" id="6945-B7PTC5"/>
<dbReference type="HOGENOM" id="CLU_002833_3_0_1"/>
<evidence type="ECO:0000313" key="2">
    <source>
        <dbReference type="EMBL" id="EEC09847.1"/>
    </source>
</evidence>
<dbReference type="PROSITE" id="PS51910">
    <property type="entry name" value="GH18_2"/>
    <property type="match status" value="1"/>
</dbReference>
<proteinExistence type="predicted"/>
<reference evidence="3" key="2">
    <citation type="submission" date="2020-05" db="UniProtKB">
        <authorList>
            <consortium name="EnsemblMetazoa"/>
        </authorList>
    </citation>
    <scope>IDENTIFICATION</scope>
    <source>
        <strain evidence="3">wikel</strain>
    </source>
</reference>
<dbReference type="InterPro" id="IPR050314">
    <property type="entry name" value="Glycosyl_Hydrlase_18"/>
</dbReference>
<organism>
    <name type="scientific">Ixodes scapularis</name>
    <name type="common">Black-legged tick</name>
    <name type="synonym">Deer tick</name>
    <dbReference type="NCBI Taxonomy" id="6945"/>
    <lineage>
        <taxon>Eukaryota</taxon>
        <taxon>Metazoa</taxon>
        <taxon>Ecdysozoa</taxon>
        <taxon>Arthropoda</taxon>
        <taxon>Chelicerata</taxon>
        <taxon>Arachnida</taxon>
        <taxon>Acari</taxon>
        <taxon>Parasitiformes</taxon>
        <taxon>Ixodida</taxon>
        <taxon>Ixodoidea</taxon>
        <taxon>Ixodidae</taxon>
        <taxon>Ixodinae</taxon>
        <taxon>Ixodes</taxon>
    </lineage>
</organism>
<dbReference type="STRING" id="6945.B7PTC5"/>
<dbReference type="EMBL" id="ABJB010078067">
    <property type="status" value="NOT_ANNOTATED_CDS"/>
    <property type="molecule type" value="Genomic_DNA"/>
</dbReference>